<organism evidence="1 2">
    <name type="scientific">Verticillium dahliae (strain VdLs.17 / ATCC MYA-4575 / FGSC 10137)</name>
    <name type="common">Verticillium wilt</name>
    <dbReference type="NCBI Taxonomy" id="498257"/>
    <lineage>
        <taxon>Eukaryota</taxon>
        <taxon>Fungi</taxon>
        <taxon>Dikarya</taxon>
        <taxon>Ascomycota</taxon>
        <taxon>Pezizomycotina</taxon>
        <taxon>Sordariomycetes</taxon>
        <taxon>Hypocreomycetidae</taxon>
        <taxon>Glomerellales</taxon>
        <taxon>Plectosphaerellaceae</taxon>
        <taxon>Verticillium</taxon>
    </lineage>
</organism>
<gene>
    <name evidence="1" type="ORF">VDAG_09410</name>
</gene>
<evidence type="ECO:0000313" key="1">
    <source>
        <dbReference type="EMBL" id="EGY19076.1"/>
    </source>
</evidence>
<name>G2XGX8_VERDV</name>
<proteinExistence type="predicted"/>
<keyword evidence="2" id="KW-1185">Reference proteome</keyword>
<dbReference type="RefSeq" id="XP_009654007.1">
    <property type="nucleotide sequence ID" value="XM_009655712.1"/>
</dbReference>
<dbReference type="InParanoid" id="G2XGX8"/>
<reference evidence="1 2" key="1">
    <citation type="submission" date="2008-03" db="EMBL/GenBank/DDBJ databases">
        <title>The Genome Sequence of Verticillium dahliae VdLs.17.</title>
        <authorList>
            <consortium name="The Broad Institute Genome Sequencing Platform"/>
            <person name="Ma L.-J.J."/>
            <person name="Klosterman S.J."/>
            <person name="Subbarao K."/>
            <person name="Dobinson K."/>
            <person name="Veronese P."/>
            <person name="Kang S."/>
            <person name="Gold S.E."/>
            <person name="Young S."/>
            <person name="Jaffe D."/>
            <person name="Gnerre S."/>
            <person name="Berlin A."/>
            <person name="Heiman D."/>
            <person name="Hepburn T."/>
            <person name="Sykes S."/>
            <person name="Alvarado L."/>
            <person name="Kodira C.D."/>
            <person name="Lander E."/>
            <person name="Galagan J."/>
            <person name="Nusbaum C."/>
            <person name="Birren B."/>
        </authorList>
    </citation>
    <scope>NUCLEOTIDE SEQUENCE [LARGE SCALE GENOMIC DNA]</scope>
    <source>
        <strain evidence="2">VdLs.17 / ATCC MYA-4575 / FGSC 10137</strain>
    </source>
</reference>
<dbReference type="Proteomes" id="UP000001611">
    <property type="component" value="Chromosome 4"/>
</dbReference>
<protein>
    <submittedName>
        <fullName evidence="1">Uncharacterized protein</fullName>
    </submittedName>
</protein>
<dbReference type="AlphaFoldDB" id="G2XGX8"/>
<dbReference type="GeneID" id="20710873"/>
<accession>G2XGX8</accession>
<evidence type="ECO:0000313" key="2">
    <source>
        <dbReference type="Proteomes" id="UP000001611"/>
    </source>
</evidence>
<sequence>MSHCAMTHPCTCMPPQGPGCASHSVFFCLLFSHRRTYLPCHHAPHVPPGLSRAQHATGGPVKPLQEWANQVRPMFSSCIWYTLFGGIAWFGLKRVMNLGVSPSDHDDRAGPGPRARET</sequence>
<dbReference type="EMBL" id="DS572719">
    <property type="protein sequence ID" value="EGY19076.1"/>
    <property type="molecule type" value="Genomic_DNA"/>
</dbReference>
<dbReference type="HOGENOM" id="CLU_2074962_0_0_1"/>
<dbReference type="KEGG" id="vda:VDAG_09410"/>